<evidence type="ECO:0000313" key="3">
    <source>
        <dbReference type="Proteomes" id="UP000287033"/>
    </source>
</evidence>
<reference evidence="2 3" key="1">
    <citation type="journal article" date="2018" name="Nat. Ecol. Evol.">
        <title>Shark genomes provide insights into elasmobranch evolution and the origin of vertebrates.</title>
        <authorList>
            <person name="Hara Y"/>
            <person name="Yamaguchi K"/>
            <person name="Onimaru K"/>
            <person name="Kadota M"/>
            <person name="Koyanagi M"/>
            <person name="Keeley SD"/>
            <person name="Tatsumi K"/>
            <person name="Tanaka K"/>
            <person name="Motone F"/>
            <person name="Kageyama Y"/>
            <person name="Nozu R"/>
            <person name="Adachi N"/>
            <person name="Nishimura O"/>
            <person name="Nakagawa R"/>
            <person name="Tanegashima C"/>
            <person name="Kiyatake I"/>
            <person name="Matsumoto R"/>
            <person name="Murakumo K"/>
            <person name="Nishida K"/>
            <person name="Terakita A"/>
            <person name="Kuratani S"/>
            <person name="Sato K"/>
            <person name="Hyodo S Kuraku.S."/>
        </authorList>
    </citation>
    <scope>NUCLEOTIDE SEQUENCE [LARGE SCALE GENOMIC DNA]</scope>
</reference>
<dbReference type="EMBL" id="BEZZ01000004">
    <property type="protein sequence ID" value="GCC21956.1"/>
    <property type="molecule type" value="Genomic_DNA"/>
</dbReference>
<evidence type="ECO:0000313" key="2">
    <source>
        <dbReference type="EMBL" id="GCC21956.1"/>
    </source>
</evidence>
<organism evidence="2 3">
    <name type="scientific">Chiloscyllium punctatum</name>
    <name type="common">Brownbanded bambooshark</name>
    <name type="synonym">Hemiscyllium punctatum</name>
    <dbReference type="NCBI Taxonomy" id="137246"/>
    <lineage>
        <taxon>Eukaryota</taxon>
        <taxon>Metazoa</taxon>
        <taxon>Chordata</taxon>
        <taxon>Craniata</taxon>
        <taxon>Vertebrata</taxon>
        <taxon>Chondrichthyes</taxon>
        <taxon>Elasmobranchii</taxon>
        <taxon>Galeomorphii</taxon>
        <taxon>Galeoidea</taxon>
        <taxon>Orectolobiformes</taxon>
        <taxon>Hemiscylliidae</taxon>
        <taxon>Chiloscyllium</taxon>
    </lineage>
</organism>
<accession>A0A401RV11</accession>
<feature type="compositionally biased region" description="Basic residues" evidence="1">
    <location>
        <begin position="27"/>
        <end position="39"/>
    </location>
</feature>
<proteinExistence type="predicted"/>
<protein>
    <submittedName>
        <fullName evidence="2">Uncharacterized protein</fullName>
    </submittedName>
</protein>
<dbReference type="Proteomes" id="UP000287033">
    <property type="component" value="Unassembled WGS sequence"/>
</dbReference>
<comment type="caution">
    <text evidence="2">The sequence shown here is derived from an EMBL/GenBank/DDBJ whole genome shotgun (WGS) entry which is preliminary data.</text>
</comment>
<feature type="compositionally biased region" description="Pro residues" evidence="1">
    <location>
        <begin position="167"/>
        <end position="180"/>
    </location>
</feature>
<name>A0A401RV11_CHIPU</name>
<gene>
    <name evidence="2" type="ORF">chiPu_0000339</name>
</gene>
<keyword evidence="3" id="KW-1185">Reference proteome</keyword>
<feature type="region of interest" description="Disordered" evidence="1">
    <location>
        <begin position="165"/>
        <end position="189"/>
    </location>
</feature>
<sequence length="224" mass="24224">MRGPGRRSPIGPHARPSAPNPPPPPHPRPRLGRAARRSGRTPDSHWRAPSGPRLPSSTSSPSIGPHGCPSIPKPAPRLGRAARRARALLGALPCPAPTARRPFPRLAAAPARHRRPRLAIGHRRRSPPDAPRRSLDTMGVIRPSGRCRPPCVPIGQLACPSALVRPPIGPHPNPPRPLGPRPSALRNGVTRPLRTRCVLRLAETPACPRRCSLLLGRHLRSLRR</sequence>
<evidence type="ECO:0000256" key="1">
    <source>
        <dbReference type="SAM" id="MobiDB-lite"/>
    </source>
</evidence>
<dbReference type="AlphaFoldDB" id="A0A401RV11"/>
<feature type="region of interest" description="Disordered" evidence="1">
    <location>
        <begin position="1"/>
        <end position="81"/>
    </location>
</feature>